<protein>
    <recommendedName>
        <fullName evidence="6">Aromatic amino acid beta-eliminating lyase/threonine aldolase domain-containing protein</fullName>
    </recommendedName>
</protein>
<organism evidence="7 8">
    <name type="scientific">Lagenidium giganteum</name>
    <dbReference type="NCBI Taxonomy" id="4803"/>
    <lineage>
        <taxon>Eukaryota</taxon>
        <taxon>Sar</taxon>
        <taxon>Stramenopiles</taxon>
        <taxon>Oomycota</taxon>
        <taxon>Peronosporomycetes</taxon>
        <taxon>Pythiales</taxon>
        <taxon>Pythiaceae</taxon>
    </lineage>
</organism>
<dbReference type="InterPro" id="IPR015424">
    <property type="entry name" value="PyrdxlP-dep_Trfase"/>
</dbReference>
<dbReference type="SUPFAM" id="SSF53383">
    <property type="entry name" value="PLP-dependent transferases"/>
    <property type="match status" value="1"/>
</dbReference>
<comment type="caution">
    <text evidence="7">The sequence shown here is derived from an EMBL/GenBank/DDBJ whole genome shotgun (WGS) entry which is preliminary data.</text>
</comment>
<dbReference type="InterPro" id="IPR001597">
    <property type="entry name" value="ArAA_b-elim_lyase/Thr_aldolase"/>
</dbReference>
<keyword evidence="5" id="KW-0472">Membrane</keyword>
<comment type="cofactor">
    <cofactor evidence="1">
        <name>pyridoxal 5'-phosphate</name>
        <dbReference type="ChEBI" id="CHEBI:597326"/>
    </cofactor>
</comment>
<evidence type="ECO:0000313" key="8">
    <source>
        <dbReference type="Proteomes" id="UP001146120"/>
    </source>
</evidence>
<dbReference type="FunFam" id="3.90.1150.10:FF:000041">
    <property type="entry name" value="Low-specificity L-threonine aldolase"/>
    <property type="match status" value="1"/>
</dbReference>
<proteinExistence type="inferred from homology"/>
<keyword evidence="4" id="KW-0456">Lyase</keyword>
<dbReference type="FunFam" id="3.40.640.10:FF:000030">
    <property type="entry name" value="Low-specificity L-threonine aldolase"/>
    <property type="match status" value="1"/>
</dbReference>
<dbReference type="InterPro" id="IPR023603">
    <property type="entry name" value="Low_specificity_L-TA-like"/>
</dbReference>
<accession>A0AAV2ZFJ7</accession>
<sequence length="514" mass="55794">MLGTMANLISVGVHCQRGEEVILGDKAHIFKYEGQGASAYMGVGLHTIPNQPDGTLSLADLANAVRNDDPHFPRTRLVAIENTHNMCGGRVLPRKFIDEVGAFCRAHKLKLHVDGARLANASVAMGVPMADLVRDADSVSLCLSKGLGAPIGSVVAGSKEFIYHAKRVRKSLGGGMRQVGIIASAGLYALEHQFDRLAEDHKNAKTLADGLAQIPGVVVDASTVDTNIVFFQLASQAKLTAPELVKQLAEAKGVQLVGKCRIDVRCLEKRPLDTELQRLETAIPGNDQRMRAVTHLEVSADDIEYTLKSSPCLEVLNCLQWLFDALLDLCSCCLVGHEVETLGILPPSICFILALADTCVEESLLLVAMIMALSYSFAGSHSHHGASLRHKRLFKMTLQFATRVGDLVLLDERASVHLGQFALVPQFLQLDVDVELDACDHSGVLALQDASIDHQRFHRTLAFLAHIAHFEFFGHLLSFLALVQVLWCLCSLHLLGEHVMTAKATTSATSVATR</sequence>
<dbReference type="GO" id="GO:0006545">
    <property type="term" value="P:glycine biosynthetic process"/>
    <property type="evidence" value="ECO:0007669"/>
    <property type="project" value="TreeGrafter"/>
</dbReference>
<dbReference type="PANTHER" id="PTHR48097:SF9">
    <property type="entry name" value="L-THREONINE ALDOLASE"/>
    <property type="match status" value="1"/>
</dbReference>
<keyword evidence="5" id="KW-1133">Transmembrane helix</keyword>
<name>A0AAV2ZFJ7_9STRA</name>
<keyword evidence="5" id="KW-0812">Transmembrane</keyword>
<evidence type="ECO:0000256" key="2">
    <source>
        <dbReference type="ARBA" id="ARBA00006966"/>
    </source>
</evidence>
<dbReference type="NCBIfam" id="NF041359">
    <property type="entry name" value="GntG_guanitoxin"/>
    <property type="match status" value="1"/>
</dbReference>
<dbReference type="EMBL" id="DAKRPA010000005">
    <property type="protein sequence ID" value="DBA04846.1"/>
    <property type="molecule type" value="Genomic_DNA"/>
</dbReference>
<gene>
    <name evidence="7" type="ORF">N0F65_004483</name>
</gene>
<dbReference type="Pfam" id="PF01212">
    <property type="entry name" value="Beta_elim_lyase"/>
    <property type="match status" value="1"/>
</dbReference>
<dbReference type="InterPro" id="IPR015421">
    <property type="entry name" value="PyrdxlP-dep_Trfase_major"/>
</dbReference>
<feature type="transmembrane region" description="Helical" evidence="5">
    <location>
        <begin position="472"/>
        <end position="495"/>
    </location>
</feature>
<feature type="domain" description="Aromatic amino acid beta-eliminating lyase/threonine aldolase" evidence="6">
    <location>
        <begin position="3"/>
        <end position="232"/>
    </location>
</feature>
<dbReference type="Proteomes" id="UP001146120">
    <property type="component" value="Unassembled WGS sequence"/>
</dbReference>
<evidence type="ECO:0000256" key="1">
    <source>
        <dbReference type="ARBA" id="ARBA00001933"/>
    </source>
</evidence>
<dbReference type="AlphaFoldDB" id="A0AAV2ZFJ7"/>
<dbReference type="GO" id="GO:0008732">
    <property type="term" value="F:L-allo-threonine aldolase activity"/>
    <property type="evidence" value="ECO:0007669"/>
    <property type="project" value="TreeGrafter"/>
</dbReference>
<evidence type="ECO:0000313" key="7">
    <source>
        <dbReference type="EMBL" id="DBA04846.1"/>
    </source>
</evidence>
<evidence type="ECO:0000256" key="5">
    <source>
        <dbReference type="SAM" id="Phobius"/>
    </source>
</evidence>
<dbReference type="PANTHER" id="PTHR48097">
    <property type="entry name" value="L-THREONINE ALDOLASE-RELATED"/>
    <property type="match status" value="1"/>
</dbReference>
<dbReference type="Gene3D" id="3.40.640.10">
    <property type="entry name" value="Type I PLP-dependent aspartate aminotransferase-like (Major domain)"/>
    <property type="match status" value="1"/>
</dbReference>
<reference evidence="7" key="2">
    <citation type="journal article" date="2023" name="Microbiol Resour">
        <title>Decontamination and Annotation of the Draft Genome Sequence of the Oomycete Lagenidium giganteum ARSEF 373.</title>
        <authorList>
            <person name="Morgan W.R."/>
            <person name="Tartar A."/>
        </authorList>
    </citation>
    <scope>NUCLEOTIDE SEQUENCE</scope>
    <source>
        <strain evidence="7">ARSEF 373</strain>
    </source>
</reference>
<comment type="similarity">
    <text evidence="2">Belongs to the threonine aldolase family.</text>
</comment>
<dbReference type="GO" id="GO:0006567">
    <property type="term" value="P:L-threonine catabolic process"/>
    <property type="evidence" value="ECO:0007669"/>
    <property type="project" value="TreeGrafter"/>
</dbReference>
<evidence type="ECO:0000256" key="4">
    <source>
        <dbReference type="ARBA" id="ARBA00023239"/>
    </source>
</evidence>
<keyword evidence="3" id="KW-0663">Pyridoxal phosphate</keyword>
<evidence type="ECO:0000256" key="3">
    <source>
        <dbReference type="ARBA" id="ARBA00022898"/>
    </source>
</evidence>
<evidence type="ECO:0000259" key="6">
    <source>
        <dbReference type="Pfam" id="PF01212"/>
    </source>
</evidence>
<dbReference type="Gene3D" id="3.90.1150.10">
    <property type="entry name" value="Aspartate Aminotransferase, domain 1"/>
    <property type="match status" value="1"/>
</dbReference>
<dbReference type="GO" id="GO:0005829">
    <property type="term" value="C:cytosol"/>
    <property type="evidence" value="ECO:0007669"/>
    <property type="project" value="TreeGrafter"/>
</dbReference>
<reference evidence="7" key="1">
    <citation type="submission" date="2022-11" db="EMBL/GenBank/DDBJ databases">
        <authorList>
            <person name="Morgan W.R."/>
            <person name="Tartar A."/>
        </authorList>
    </citation>
    <scope>NUCLEOTIDE SEQUENCE</scope>
    <source>
        <strain evidence="7">ARSEF 373</strain>
    </source>
</reference>
<dbReference type="InterPro" id="IPR015422">
    <property type="entry name" value="PyrdxlP-dep_Trfase_small"/>
</dbReference>
<keyword evidence="8" id="KW-1185">Reference proteome</keyword>